<dbReference type="EMBL" id="CP002305">
    <property type="protein sequence ID" value="ADQ18721.1"/>
    <property type="molecule type" value="Genomic_DNA"/>
</dbReference>
<dbReference type="OrthoDB" id="2781053at2"/>
<evidence type="ECO:0000313" key="3">
    <source>
        <dbReference type="Proteomes" id="UP000007435"/>
    </source>
</evidence>
<keyword evidence="1" id="KW-0732">Signal</keyword>
<dbReference type="eggNOG" id="ENOG5030NBF">
    <property type="taxonomic scope" value="Bacteria"/>
</dbReference>
<accession>E4RU13</accession>
<keyword evidence="3" id="KW-1185">Reference proteome</keyword>
<organism evidence="2 3">
    <name type="scientific">Leadbetterella byssophila (strain DSM 17132 / JCM 16389 / KACC 11308 / NBRC 106382 / 4M15)</name>
    <dbReference type="NCBI Taxonomy" id="649349"/>
    <lineage>
        <taxon>Bacteria</taxon>
        <taxon>Pseudomonadati</taxon>
        <taxon>Bacteroidota</taxon>
        <taxon>Cytophagia</taxon>
        <taxon>Cytophagales</taxon>
        <taxon>Leadbetterellaceae</taxon>
        <taxon>Leadbetterella</taxon>
    </lineage>
</organism>
<reference key="1">
    <citation type="submission" date="2010-11" db="EMBL/GenBank/DDBJ databases">
        <title>The complete genome of Leadbetterella byssophila DSM 17132.</title>
        <authorList>
            <consortium name="US DOE Joint Genome Institute (JGI-PGF)"/>
            <person name="Lucas S."/>
            <person name="Copeland A."/>
            <person name="Lapidus A."/>
            <person name="Glavina del Rio T."/>
            <person name="Dalin E."/>
            <person name="Tice H."/>
            <person name="Bruce D."/>
            <person name="Goodwin L."/>
            <person name="Pitluck S."/>
            <person name="Kyrpides N."/>
            <person name="Mavromatis K."/>
            <person name="Ivanova N."/>
            <person name="Teshima H."/>
            <person name="Brettin T."/>
            <person name="Detter J.C."/>
            <person name="Han C."/>
            <person name="Tapia R."/>
            <person name="Land M."/>
            <person name="Hauser L."/>
            <person name="Markowitz V."/>
            <person name="Cheng J.-F."/>
            <person name="Hugenholtz P."/>
            <person name="Woyke T."/>
            <person name="Wu D."/>
            <person name="Tindall B."/>
            <person name="Pomrenke H.G."/>
            <person name="Brambilla E."/>
            <person name="Klenk H.-P."/>
            <person name="Eisen J.A."/>
        </authorList>
    </citation>
    <scope>NUCLEOTIDE SEQUENCE [LARGE SCALE GENOMIC DNA]</scope>
    <source>
        <strain>DSM 17132</strain>
    </source>
</reference>
<feature type="signal peptide" evidence="1">
    <location>
        <begin position="1"/>
        <end position="19"/>
    </location>
</feature>
<dbReference type="RefSeq" id="WP_013409753.1">
    <property type="nucleotide sequence ID" value="NC_014655.1"/>
</dbReference>
<proteinExistence type="predicted"/>
<dbReference type="AlphaFoldDB" id="E4RU13"/>
<evidence type="ECO:0000256" key="1">
    <source>
        <dbReference type="SAM" id="SignalP"/>
    </source>
</evidence>
<dbReference type="HOGENOM" id="CLU_101370_0_0_10"/>
<sequence length="232" mass="25533">MRKLLYAIGLMTLAFSCSNDDSVNPDNIVIDDNFNASTKDWVSGFADYPSGMEEEWEIYAKHSKLPAPLDTTKSGIKLQGWNRSDDLFMYLSKKVSTGKPNTEYKGTFEVEFATNAAEGSVGVGGSPANSVYFGIGITNVEPKKLIDSTNNYVTVNFQKMQQAGDGGDMKVIGDVSNGKDKFEYTLVKRTGEFTGKTDKNGDLWLLVGTDSGFESLTALYYTNIKVKLDRVK</sequence>
<dbReference type="KEGG" id="lby:Lbys_3059"/>
<gene>
    <name evidence="2" type="ordered locus">Lbys_3059</name>
</gene>
<reference evidence="2 3" key="2">
    <citation type="journal article" date="2011" name="Stand. Genomic Sci.">
        <title>Complete genome sequence of Leadbetterella byssophila type strain (4M15).</title>
        <authorList>
            <person name="Abt B."/>
            <person name="Teshima H."/>
            <person name="Lucas S."/>
            <person name="Lapidus A."/>
            <person name="Del Rio T.G."/>
            <person name="Nolan M."/>
            <person name="Tice H."/>
            <person name="Cheng J.F."/>
            <person name="Pitluck S."/>
            <person name="Liolios K."/>
            <person name="Pagani I."/>
            <person name="Ivanova N."/>
            <person name="Mavromatis K."/>
            <person name="Pati A."/>
            <person name="Tapia R."/>
            <person name="Han C."/>
            <person name="Goodwin L."/>
            <person name="Chen A."/>
            <person name="Palaniappan K."/>
            <person name="Land M."/>
            <person name="Hauser L."/>
            <person name="Chang Y.J."/>
            <person name="Jeffries C.D."/>
            <person name="Rohde M."/>
            <person name="Goker M."/>
            <person name="Tindall B.J."/>
            <person name="Detter J.C."/>
            <person name="Woyke T."/>
            <person name="Bristow J."/>
            <person name="Eisen J.A."/>
            <person name="Markowitz V."/>
            <person name="Hugenholtz P."/>
            <person name="Klenk H.P."/>
            <person name="Kyrpides N.C."/>
        </authorList>
    </citation>
    <scope>NUCLEOTIDE SEQUENCE [LARGE SCALE GENOMIC DNA]</scope>
    <source>
        <strain evidence="3">DSM 17132 / JCM 16389 / KACC 11308 / NBRC 106382 / 4M15</strain>
    </source>
</reference>
<feature type="chain" id="PRO_5003186930" evidence="1">
    <location>
        <begin position="20"/>
        <end position="232"/>
    </location>
</feature>
<protein>
    <submittedName>
        <fullName evidence="2">Lipoprotein</fullName>
    </submittedName>
</protein>
<keyword evidence="2" id="KW-0449">Lipoprotein</keyword>
<dbReference type="PROSITE" id="PS51257">
    <property type="entry name" value="PROKAR_LIPOPROTEIN"/>
    <property type="match status" value="1"/>
</dbReference>
<dbReference type="Proteomes" id="UP000007435">
    <property type="component" value="Chromosome"/>
</dbReference>
<name>E4RU13_LEAB4</name>
<evidence type="ECO:0000313" key="2">
    <source>
        <dbReference type="EMBL" id="ADQ18721.1"/>
    </source>
</evidence>